<gene>
    <name evidence="2" type="ORF">GMARGA_LOCUS13209</name>
</gene>
<dbReference type="EMBL" id="CAJVQB010008304">
    <property type="protein sequence ID" value="CAG8716977.1"/>
    <property type="molecule type" value="Genomic_DNA"/>
</dbReference>
<feature type="region of interest" description="Disordered" evidence="1">
    <location>
        <begin position="17"/>
        <end position="36"/>
    </location>
</feature>
<reference evidence="2 3" key="1">
    <citation type="submission" date="2021-06" db="EMBL/GenBank/DDBJ databases">
        <authorList>
            <person name="Kallberg Y."/>
            <person name="Tangrot J."/>
            <person name="Rosling A."/>
        </authorList>
    </citation>
    <scope>NUCLEOTIDE SEQUENCE [LARGE SCALE GENOMIC DNA]</scope>
    <source>
        <strain evidence="2 3">120-4 pot B 10/14</strain>
    </source>
</reference>
<keyword evidence="3" id="KW-1185">Reference proteome</keyword>
<name>A0ABN7V1C6_GIGMA</name>
<evidence type="ECO:0000256" key="1">
    <source>
        <dbReference type="SAM" id="MobiDB-lite"/>
    </source>
</evidence>
<organism evidence="2 3">
    <name type="scientific">Gigaspora margarita</name>
    <dbReference type="NCBI Taxonomy" id="4874"/>
    <lineage>
        <taxon>Eukaryota</taxon>
        <taxon>Fungi</taxon>
        <taxon>Fungi incertae sedis</taxon>
        <taxon>Mucoromycota</taxon>
        <taxon>Glomeromycotina</taxon>
        <taxon>Glomeromycetes</taxon>
        <taxon>Diversisporales</taxon>
        <taxon>Gigasporaceae</taxon>
        <taxon>Gigaspora</taxon>
    </lineage>
</organism>
<evidence type="ECO:0000313" key="2">
    <source>
        <dbReference type="EMBL" id="CAG8716977.1"/>
    </source>
</evidence>
<comment type="caution">
    <text evidence="2">The sequence shown here is derived from an EMBL/GenBank/DDBJ whole genome shotgun (WGS) entry which is preliminary data.</text>
</comment>
<feature type="compositionally biased region" description="Acidic residues" evidence="1">
    <location>
        <begin position="25"/>
        <end position="36"/>
    </location>
</feature>
<sequence>NQLPDSQAISTYDQFSINNMNQPDNECDTSDSDEDSQNIRFLKKKRMNHKKRCETLSDPLGIIVISSFG</sequence>
<dbReference type="Proteomes" id="UP000789901">
    <property type="component" value="Unassembled WGS sequence"/>
</dbReference>
<evidence type="ECO:0000313" key="3">
    <source>
        <dbReference type="Proteomes" id="UP000789901"/>
    </source>
</evidence>
<protein>
    <submittedName>
        <fullName evidence="2">15764_t:CDS:1</fullName>
    </submittedName>
</protein>
<accession>A0ABN7V1C6</accession>
<feature type="non-terminal residue" evidence="2">
    <location>
        <position position="1"/>
    </location>
</feature>
<proteinExistence type="predicted"/>